<dbReference type="Proteomes" id="UP000192639">
    <property type="component" value="Unassembled WGS sequence"/>
</dbReference>
<dbReference type="Pfam" id="PF04098">
    <property type="entry name" value="Rad52_Rad22"/>
    <property type="match status" value="1"/>
</dbReference>
<dbReference type="PANTHER" id="PTHR12132">
    <property type="entry name" value="DNA REPAIR AND RECOMBINATION PROTEIN RAD52, RAD59"/>
    <property type="match status" value="1"/>
</dbReference>
<accession>A0A1Y1SA08</accession>
<comment type="similarity">
    <text evidence="1">Belongs to the RAD52 family.</text>
</comment>
<dbReference type="GO" id="GO:0000724">
    <property type="term" value="P:double-strand break repair via homologous recombination"/>
    <property type="evidence" value="ECO:0007669"/>
    <property type="project" value="TreeGrafter"/>
</dbReference>
<dbReference type="GO" id="GO:0006312">
    <property type="term" value="P:mitotic recombination"/>
    <property type="evidence" value="ECO:0007669"/>
    <property type="project" value="TreeGrafter"/>
</dbReference>
<dbReference type="GO" id="GO:0005634">
    <property type="term" value="C:nucleus"/>
    <property type="evidence" value="ECO:0007669"/>
    <property type="project" value="TreeGrafter"/>
</dbReference>
<dbReference type="GO" id="GO:0003697">
    <property type="term" value="F:single-stranded DNA binding"/>
    <property type="evidence" value="ECO:0007669"/>
    <property type="project" value="UniProtKB-ARBA"/>
</dbReference>
<dbReference type="Gene3D" id="3.30.390.80">
    <property type="entry name" value="DNA repair protein Rad52/59/22"/>
    <property type="match status" value="1"/>
</dbReference>
<evidence type="ECO:0000313" key="5">
    <source>
        <dbReference type="EMBL" id="ORD95019.1"/>
    </source>
</evidence>
<dbReference type="SUPFAM" id="SSF54768">
    <property type="entry name" value="dsRNA-binding domain-like"/>
    <property type="match status" value="1"/>
</dbReference>
<keyword evidence="4" id="KW-0234">DNA repair</keyword>
<dbReference type="InterPro" id="IPR007232">
    <property type="entry name" value="Rad52_Rad59_Rad22"/>
</dbReference>
<evidence type="ECO:0000256" key="4">
    <source>
        <dbReference type="ARBA" id="ARBA00023204"/>
    </source>
</evidence>
<dbReference type="VEuPathDB" id="MicrosporidiaDB:ECANGB1_1709"/>
<comment type="caution">
    <text evidence="5">The sequence shown here is derived from an EMBL/GenBank/DDBJ whole genome shotgun (WGS) entry which is preliminary data.</text>
</comment>
<dbReference type="PANTHER" id="PTHR12132:SF1">
    <property type="entry name" value="DNA REPAIR PROTEIN RAD52 HOMOLOG"/>
    <property type="match status" value="1"/>
</dbReference>
<sequence length="185" mass="20935">MPIDKNIQKKLNKFLGPEFLAVRQGAGGSKLTYVEGHMVIEMANRIFGYNGWKTKIKKLKQEYCDDKDGKVSVAYTCICRIMLSDGTTKEDVGLGHAENQRSKALAIEKATKEAVTDSFKRAFRQFGNVLGNCCYDKGYIGTVSKMKKPVEKPDYSNMLRKTDLFNEEHVINESEIPEDFFATNK</sequence>
<dbReference type="GO" id="GO:0045002">
    <property type="term" value="P:double-strand break repair via single-strand annealing"/>
    <property type="evidence" value="ECO:0007669"/>
    <property type="project" value="TreeGrafter"/>
</dbReference>
<proteinExistence type="inferred from homology"/>
<reference evidence="5 6" key="1">
    <citation type="journal article" date="2017" name="Environ. Microbiol.">
        <title>Decay of the glycolytic pathway and adaptation to intranuclear parasitism within Enterocytozoonidae microsporidia.</title>
        <authorList>
            <person name="Wiredu Boakye D."/>
            <person name="Jaroenlak P."/>
            <person name="Prachumwat A."/>
            <person name="Williams T.A."/>
            <person name="Bateman K.S."/>
            <person name="Itsathitphaisarn O."/>
            <person name="Sritunyalucksana K."/>
            <person name="Paszkiewicz K.H."/>
            <person name="Moore K.A."/>
            <person name="Stentiford G.D."/>
            <person name="Williams B.A."/>
        </authorList>
    </citation>
    <scope>NUCLEOTIDE SEQUENCE [LARGE SCALE GENOMIC DNA]</scope>
    <source>
        <strain evidence="5 6">GB1</strain>
    </source>
</reference>
<dbReference type="FunFam" id="3.30.390.80:FF:000001">
    <property type="entry name" value="DNA repair protein RAD52 homolog"/>
    <property type="match status" value="1"/>
</dbReference>
<dbReference type="InterPro" id="IPR042525">
    <property type="entry name" value="Rad52_Rad59_Rad22_sf"/>
</dbReference>
<protein>
    <submittedName>
        <fullName evidence="5">RAD52</fullName>
    </submittedName>
</protein>
<keyword evidence="2" id="KW-0227">DNA damage</keyword>
<evidence type="ECO:0000256" key="1">
    <source>
        <dbReference type="ARBA" id="ARBA00006638"/>
    </source>
</evidence>
<evidence type="ECO:0000256" key="2">
    <source>
        <dbReference type="ARBA" id="ARBA00022763"/>
    </source>
</evidence>
<keyword evidence="6" id="KW-1185">Reference proteome</keyword>
<name>A0A1Y1SA08_9MICR</name>
<evidence type="ECO:0000256" key="3">
    <source>
        <dbReference type="ARBA" id="ARBA00023172"/>
    </source>
</evidence>
<dbReference type="InterPro" id="IPR041247">
    <property type="entry name" value="Rad52_fam"/>
</dbReference>
<dbReference type="AlphaFoldDB" id="A0A1Y1SA08"/>
<dbReference type="OrthoDB" id="206565at2759"/>
<organism evidence="5 6">
    <name type="scientific">Enterospora canceri</name>
    <dbReference type="NCBI Taxonomy" id="1081671"/>
    <lineage>
        <taxon>Eukaryota</taxon>
        <taxon>Fungi</taxon>
        <taxon>Fungi incertae sedis</taxon>
        <taxon>Microsporidia</taxon>
        <taxon>Enterocytozoonidae</taxon>
        <taxon>Enterospora</taxon>
    </lineage>
</organism>
<gene>
    <name evidence="5" type="primary">RAD52</name>
    <name evidence="5" type="ORF">ECANGB1_1709</name>
</gene>
<keyword evidence="3" id="KW-0233">DNA recombination</keyword>
<dbReference type="EMBL" id="LWDP01000005">
    <property type="protein sequence ID" value="ORD95019.1"/>
    <property type="molecule type" value="Genomic_DNA"/>
</dbReference>
<evidence type="ECO:0000313" key="6">
    <source>
        <dbReference type="Proteomes" id="UP000192639"/>
    </source>
</evidence>